<protein>
    <recommendedName>
        <fullName evidence="6">NACHT domain-containing protein</fullName>
    </recommendedName>
</protein>
<name>A0AAE0KIC4_9PEZI</name>
<dbReference type="Pfam" id="PF24883">
    <property type="entry name" value="NPHP3_N"/>
    <property type="match status" value="1"/>
</dbReference>
<proteinExistence type="predicted"/>
<dbReference type="PANTHER" id="PTHR10039:SF5">
    <property type="entry name" value="NACHT DOMAIN-CONTAINING PROTEIN"/>
    <property type="match status" value="1"/>
</dbReference>
<dbReference type="InterPro" id="IPR027417">
    <property type="entry name" value="P-loop_NTPase"/>
</dbReference>
<evidence type="ECO:0000259" key="3">
    <source>
        <dbReference type="Pfam" id="PF25053"/>
    </source>
</evidence>
<evidence type="ECO:0000313" key="5">
    <source>
        <dbReference type="Proteomes" id="UP001287356"/>
    </source>
</evidence>
<keyword evidence="1" id="KW-0677">Repeat</keyword>
<organism evidence="4 5">
    <name type="scientific">Lasiosphaeria ovina</name>
    <dbReference type="NCBI Taxonomy" id="92902"/>
    <lineage>
        <taxon>Eukaryota</taxon>
        <taxon>Fungi</taxon>
        <taxon>Dikarya</taxon>
        <taxon>Ascomycota</taxon>
        <taxon>Pezizomycotina</taxon>
        <taxon>Sordariomycetes</taxon>
        <taxon>Sordariomycetidae</taxon>
        <taxon>Sordariales</taxon>
        <taxon>Lasiosphaeriaceae</taxon>
        <taxon>Lasiosphaeria</taxon>
    </lineage>
</organism>
<evidence type="ECO:0000259" key="2">
    <source>
        <dbReference type="Pfam" id="PF24883"/>
    </source>
</evidence>
<evidence type="ECO:0000313" key="4">
    <source>
        <dbReference type="EMBL" id="KAK3377288.1"/>
    </source>
</evidence>
<accession>A0AAE0KIC4</accession>
<dbReference type="Pfam" id="PF25053">
    <property type="entry name" value="DUF7791"/>
    <property type="match status" value="1"/>
</dbReference>
<reference evidence="4" key="1">
    <citation type="journal article" date="2023" name="Mol. Phylogenet. Evol.">
        <title>Genome-scale phylogeny and comparative genomics of the fungal order Sordariales.</title>
        <authorList>
            <person name="Hensen N."/>
            <person name="Bonometti L."/>
            <person name="Westerberg I."/>
            <person name="Brannstrom I.O."/>
            <person name="Guillou S."/>
            <person name="Cros-Aarteil S."/>
            <person name="Calhoun S."/>
            <person name="Haridas S."/>
            <person name="Kuo A."/>
            <person name="Mondo S."/>
            <person name="Pangilinan J."/>
            <person name="Riley R."/>
            <person name="LaButti K."/>
            <person name="Andreopoulos B."/>
            <person name="Lipzen A."/>
            <person name="Chen C."/>
            <person name="Yan M."/>
            <person name="Daum C."/>
            <person name="Ng V."/>
            <person name="Clum A."/>
            <person name="Steindorff A."/>
            <person name="Ohm R.A."/>
            <person name="Martin F."/>
            <person name="Silar P."/>
            <person name="Natvig D.O."/>
            <person name="Lalanne C."/>
            <person name="Gautier V."/>
            <person name="Ament-Velasquez S.L."/>
            <person name="Kruys A."/>
            <person name="Hutchinson M.I."/>
            <person name="Powell A.J."/>
            <person name="Barry K."/>
            <person name="Miller A.N."/>
            <person name="Grigoriev I.V."/>
            <person name="Debuchy R."/>
            <person name="Gladieux P."/>
            <person name="Hiltunen Thoren M."/>
            <person name="Johannesson H."/>
        </authorList>
    </citation>
    <scope>NUCLEOTIDE SEQUENCE</scope>
    <source>
        <strain evidence="4">CBS 958.72</strain>
    </source>
</reference>
<gene>
    <name evidence="4" type="ORF">B0T24DRAFT_237832</name>
</gene>
<reference evidence="4" key="2">
    <citation type="submission" date="2023-06" db="EMBL/GenBank/DDBJ databases">
        <authorList>
            <consortium name="Lawrence Berkeley National Laboratory"/>
            <person name="Haridas S."/>
            <person name="Hensen N."/>
            <person name="Bonometti L."/>
            <person name="Westerberg I."/>
            <person name="Brannstrom I.O."/>
            <person name="Guillou S."/>
            <person name="Cros-Aarteil S."/>
            <person name="Calhoun S."/>
            <person name="Kuo A."/>
            <person name="Mondo S."/>
            <person name="Pangilinan J."/>
            <person name="Riley R."/>
            <person name="Labutti K."/>
            <person name="Andreopoulos B."/>
            <person name="Lipzen A."/>
            <person name="Chen C."/>
            <person name="Yanf M."/>
            <person name="Daum C."/>
            <person name="Ng V."/>
            <person name="Clum A."/>
            <person name="Steindorff A."/>
            <person name="Ohm R."/>
            <person name="Martin F."/>
            <person name="Silar P."/>
            <person name="Natvig D."/>
            <person name="Lalanne C."/>
            <person name="Gautier V."/>
            <person name="Ament-Velasquez S.L."/>
            <person name="Kruys A."/>
            <person name="Hutchinson M.I."/>
            <person name="Powell A.J."/>
            <person name="Barry K."/>
            <person name="Miller A.N."/>
            <person name="Grigoriev I.V."/>
            <person name="Debuchy R."/>
            <person name="Gladieux P."/>
            <person name="Thoren M.H."/>
            <person name="Johannesson H."/>
        </authorList>
    </citation>
    <scope>NUCLEOTIDE SEQUENCE</scope>
    <source>
        <strain evidence="4">CBS 958.72</strain>
    </source>
</reference>
<keyword evidence="5" id="KW-1185">Reference proteome</keyword>
<evidence type="ECO:0008006" key="6">
    <source>
        <dbReference type="Google" id="ProtNLM"/>
    </source>
</evidence>
<dbReference type="InterPro" id="IPR056693">
    <property type="entry name" value="DUF7791"/>
</dbReference>
<dbReference type="InterPro" id="IPR056884">
    <property type="entry name" value="NPHP3-like_N"/>
</dbReference>
<feature type="domain" description="DUF7791" evidence="3">
    <location>
        <begin position="545"/>
        <end position="690"/>
    </location>
</feature>
<dbReference type="Gene3D" id="3.40.50.300">
    <property type="entry name" value="P-loop containing nucleotide triphosphate hydrolases"/>
    <property type="match status" value="1"/>
</dbReference>
<dbReference type="EMBL" id="JAULSN010000003">
    <property type="protein sequence ID" value="KAK3377288.1"/>
    <property type="molecule type" value="Genomic_DNA"/>
</dbReference>
<feature type="domain" description="Nephrocystin 3-like N-terminal" evidence="2">
    <location>
        <begin position="253"/>
        <end position="435"/>
    </location>
</feature>
<dbReference type="AlphaFoldDB" id="A0AAE0KIC4"/>
<dbReference type="PANTHER" id="PTHR10039">
    <property type="entry name" value="AMELOGENIN"/>
    <property type="match status" value="1"/>
</dbReference>
<dbReference type="SUPFAM" id="SSF52540">
    <property type="entry name" value="P-loop containing nucleoside triphosphate hydrolases"/>
    <property type="match status" value="1"/>
</dbReference>
<dbReference type="Proteomes" id="UP001287356">
    <property type="component" value="Unassembled WGS sequence"/>
</dbReference>
<sequence>MDPLTTVGLASNILSFVVFARDIVSSAGKLYKSSSGTTAEHLESERLAEEIRHRAANFSLPPVQDESTLPEDDRFLRELSRQCQGVADELLVELQGLKVDGSHKGWKSLYQAFRGALNRDKLKSLQQRLDRLGNQINFQLILKNQRNVIDQLANLQAISQGHAGNRSAEMVALDNRLRYLFRERAEHIHVKKELVKLSAAFEQGRRLLAEQRIWNFLRFEAMDYRYLTVTQAHQGTFNWIREPASFSSNPTGSDTFFDWLKSNSTTYWISGKLGSGKSTLMKYLCSLPAVQERLELWNPSATGTDSSKLIFASFFFWNAGRSSLQKSQEGLLRQLLWDIFRECPSLISVAYPELLQLYTASGAMHPEETNKPGLTVPELTQALQRVFDHVDKEQKLKFCFFIDGLDEYEGKPDDIIHLVSLFRASRRVKLCVSSRPWNEFEKAFGGDGLCMLRVQDLTRDDITLFVRDTLEKDANFQELREDDETCVDLVREITHRANGVFLWVRLVVQSLLQGVTNADTVADLRRRLNSFPTDLYEFFERELLSVDAFYRQRTARFFQVTVTSLEVLPLVCYWFVDQEADPDAVVSAPAAPWPVQRTNVRLKQMRKRLNACCKGLLEAQLYDGDKRSSSLSSSIMFNMRVDFAHRTVRDFFLASDIHKLLAGWSGPGFNASVGICEAILGQIKASPLDKDYCAKAGPVAMLVYAFNRQTAAGSIPVALHPRTDILIDQINKLIKPFGLKHAAEELFSGV</sequence>
<comment type="caution">
    <text evidence="4">The sequence shown here is derived from an EMBL/GenBank/DDBJ whole genome shotgun (WGS) entry which is preliminary data.</text>
</comment>
<evidence type="ECO:0000256" key="1">
    <source>
        <dbReference type="ARBA" id="ARBA00022737"/>
    </source>
</evidence>